<gene>
    <name evidence="1" type="ORF">ACFPMG_00825</name>
</gene>
<dbReference type="EMBL" id="JBHSLC010000002">
    <property type="protein sequence ID" value="MFC5353536.1"/>
    <property type="molecule type" value="Genomic_DNA"/>
</dbReference>
<reference evidence="2" key="1">
    <citation type="journal article" date="2019" name="Int. J. Syst. Evol. Microbiol.">
        <title>The Global Catalogue of Microorganisms (GCM) 10K type strain sequencing project: providing services to taxonomists for standard genome sequencing and annotation.</title>
        <authorList>
            <consortium name="The Broad Institute Genomics Platform"/>
            <consortium name="The Broad Institute Genome Sequencing Center for Infectious Disease"/>
            <person name="Wu L."/>
            <person name="Ma J."/>
        </authorList>
    </citation>
    <scope>NUCLEOTIDE SEQUENCE [LARGE SCALE GENOMIC DNA]</scope>
    <source>
        <strain evidence="2">CCUG 58760</strain>
    </source>
</reference>
<dbReference type="RefSeq" id="WP_376993363.1">
    <property type="nucleotide sequence ID" value="NZ_JBHSLC010000002.1"/>
</dbReference>
<accession>A0ABW0FZ82</accession>
<sequence length="78" mass="8888">MTGRCAETCMSDDGECTCRPSSHDDEMARVDAQTIERRRANAVWAETTSAMERRDPPLRDRLDEDAVLLAQRTREMLS</sequence>
<keyword evidence="2" id="KW-1185">Reference proteome</keyword>
<evidence type="ECO:0000313" key="2">
    <source>
        <dbReference type="Proteomes" id="UP001596166"/>
    </source>
</evidence>
<proteinExistence type="predicted"/>
<dbReference type="Proteomes" id="UP001596166">
    <property type="component" value="Unassembled WGS sequence"/>
</dbReference>
<organism evidence="1 2">
    <name type="scientific">Azospirillum himalayense</name>
    <dbReference type="NCBI Taxonomy" id="654847"/>
    <lineage>
        <taxon>Bacteria</taxon>
        <taxon>Pseudomonadati</taxon>
        <taxon>Pseudomonadota</taxon>
        <taxon>Alphaproteobacteria</taxon>
        <taxon>Rhodospirillales</taxon>
        <taxon>Azospirillaceae</taxon>
        <taxon>Azospirillum</taxon>
    </lineage>
</organism>
<name>A0ABW0FZ82_9PROT</name>
<protein>
    <submittedName>
        <fullName evidence="1">Uncharacterized protein</fullName>
    </submittedName>
</protein>
<evidence type="ECO:0000313" key="1">
    <source>
        <dbReference type="EMBL" id="MFC5353536.1"/>
    </source>
</evidence>
<comment type="caution">
    <text evidence="1">The sequence shown here is derived from an EMBL/GenBank/DDBJ whole genome shotgun (WGS) entry which is preliminary data.</text>
</comment>